<dbReference type="InterPro" id="IPR045851">
    <property type="entry name" value="AMP-bd_C_sf"/>
</dbReference>
<keyword evidence="4" id="KW-1185">Reference proteome</keyword>
<comment type="caution">
    <text evidence="3">The sequence shown here is derived from an EMBL/GenBank/DDBJ whole genome shotgun (WGS) entry which is preliminary data.</text>
</comment>
<name>A0ABQ2ZJR2_9ACTN</name>
<dbReference type="EMBL" id="BMUU01000001">
    <property type="protein sequence ID" value="GGY18265.1"/>
    <property type="molecule type" value="Genomic_DNA"/>
</dbReference>
<dbReference type="Gene3D" id="3.30.300.30">
    <property type="match status" value="1"/>
</dbReference>
<dbReference type="PANTHER" id="PTHR22754">
    <property type="entry name" value="DISCO-INTERACTING PROTEIN 2 DIP2 -RELATED"/>
    <property type="match status" value="1"/>
</dbReference>
<feature type="domain" description="AMP-dependent synthetase/ligase" evidence="2">
    <location>
        <begin position="26"/>
        <end position="375"/>
    </location>
</feature>
<sequence length="522" mass="54454">MSEGPLLAWIRDPVAGRGIHFSTREGGWHHRSYPELAADARRAAGRLTRAGVRPGDLVALVLPSGPVFVAAFFGALLVGAVPAPLAPEAAGRPVATGHQERMAALLTAARPRLVVGDAVGGARAAGVEVLSGADLLAPGPDGPAPGEVEHDRTALVQFTSGSTGPARGVRIGWDGLCDNLAVIRTWLGINSTSIWASWLPVHHDMGLVGCLLGPVVAGNDLWLMRPEDFVRRPLEHLRCFGERGASITATPAFGLDHILRKVHPGQLIGLDLSAVTSMVVGAERMAPSLLDRFAALLAPHGFDRAALLPAYGLAEATLAVTGVRRGTGWGHRGPVVGCGTPLPGTTVRVVDEEGRPLPDGQVGEIIVRGPSLGLGHLGDEGAGSRFVDGELHTGDAGFLDSGELHVQGRLGDSVKVRGTRVFAEDLEQSLREAGVLPRGAAVVLGDDAAGPVAVAVIEADDGRRTTADDDRLARLLAHGATGARTVVHLVPRGSIPWTSSGKPRRRSLWRAYCAAPPEPTRT</sequence>
<protein>
    <recommendedName>
        <fullName evidence="2">AMP-dependent synthetase/ligase domain-containing protein</fullName>
    </recommendedName>
</protein>
<dbReference type="InterPro" id="IPR042099">
    <property type="entry name" value="ANL_N_sf"/>
</dbReference>
<proteinExistence type="inferred from homology"/>
<evidence type="ECO:0000259" key="2">
    <source>
        <dbReference type="Pfam" id="PF00501"/>
    </source>
</evidence>
<dbReference type="PROSITE" id="PS00455">
    <property type="entry name" value="AMP_BINDING"/>
    <property type="match status" value="1"/>
</dbReference>
<dbReference type="RefSeq" id="WP_229892162.1">
    <property type="nucleotide sequence ID" value="NZ_BMUU01000001.1"/>
</dbReference>
<dbReference type="GeneID" id="96288869"/>
<dbReference type="Pfam" id="PF00501">
    <property type="entry name" value="AMP-binding"/>
    <property type="match status" value="1"/>
</dbReference>
<evidence type="ECO:0000313" key="3">
    <source>
        <dbReference type="EMBL" id="GGY18265.1"/>
    </source>
</evidence>
<evidence type="ECO:0000313" key="4">
    <source>
        <dbReference type="Proteomes" id="UP000600946"/>
    </source>
</evidence>
<dbReference type="SUPFAM" id="SSF56801">
    <property type="entry name" value="Acetyl-CoA synthetase-like"/>
    <property type="match status" value="1"/>
</dbReference>
<evidence type="ECO:0000256" key="1">
    <source>
        <dbReference type="ARBA" id="ARBA00006432"/>
    </source>
</evidence>
<comment type="similarity">
    <text evidence="1">Belongs to the ATP-dependent AMP-binding enzyme family.</text>
</comment>
<dbReference type="InterPro" id="IPR000873">
    <property type="entry name" value="AMP-dep_synth/lig_dom"/>
</dbReference>
<reference evidence="4" key="1">
    <citation type="journal article" date="2019" name="Int. J. Syst. Evol. Microbiol.">
        <title>The Global Catalogue of Microorganisms (GCM) 10K type strain sequencing project: providing services to taxonomists for standard genome sequencing and annotation.</title>
        <authorList>
            <consortium name="The Broad Institute Genomics Platform"/>
            <consortium name="The Broad Institute Genome Sequencing Center for Infectious Disease"/>
            <person name="Wu L."/>
            <person name="Ma J."/>
        </authorList>
    </citation>
    <scope>NUCLEOTIDE SEQUENCE [LARGE SCALE GENOMIC DNA]</scope>
    <source>
        <strain evidence="4">JCM 4594</strain>
    </source>
</reference>
<organism evidence="3 4">
    <name type="scientific">Streptomyces xanthochromogenes</name>
    <dbReference type="NCBI Taxonomy" id="67384"/>
    <lineage>
        <taxon>Bacteria</taxon>
        <taxon>Bacillati</taxon>
        <taxon>Actinomycetota</taxon>
        <taxon>Actinomycetes</taxon>
        <taxon>Kitasatosporales</taxon>
        <taxon>Streptomycetaceae</taxon>
        <taxon>Streptomyces</taxon>
    </lineage>
</organism>
<accession>A0ABQ2ZJR2</accession>
<dbReference type="PANTHER" id="PTHR22754:SF32">
    <property type="entry name" value="DISCO-INTERACTING PROTEIN 2"/>
    <property type="match status" value="1"/>
</dbReference>
<dbReference type="Gene3D" id="3.40.50.12780">
    <property type="entry name" value="N-terminal domain of ligase-like"/>
    <property type="match status" value="1"/>
</dbReference>
<dbReference type="Proteomes" id="UP000600946">
    <property type="component" value="Unassembled WGS sequence"/>
</dbReference>
<gene>
    <name evidence="3" type="ORF">GCM10010326_08590</name>
</gene>
<dbReference type="InterPro" id="IPR020845">
    <property type="entry name" value="AMP-binding_CS"/>
</dbReference>